<dbReference type="InterPro" id="IPR036388">
    <property type="entry name" value="WH-like_DNA-bd_sf"/>
</dbReference>
<dbReference type="SMART" id="SM00346">
    <property type="entry name" value="HTH_ICLR"/>
    <property type="match status" value="1"/>
</dbReference>
<dbReference type="EMBL" id="CP082781">
    <property type="protein sequence ID" value="UGS25533.1"/>
    <property type="molecule type" value="Genomic_DNA"/>
</dbReference>
<keyword evidence="2" id="KW-0238">DNA-binding</keyword>
<dbReference type="PANTHER" id="PTHR30136:SF24">
    <property type="entry name" value="HTH-TYPE TRANSCRIPTIONAL REPRESSOR ALLR"/>
    <property type="match status" value="1"/>
</dbReference>
<organism evidence="6 7">
    <name type="scientific">Microbacterium resistens</name>
    <dbReference type="NCBI Taxonomy" id="156977"/>
    <lineage>
        <taxon>Bacteria</taxon>
        <taxon>Bacillati</taxon>
        <taxon>Actinomycetota</taxon>
        <taxon>Actinomycetes</taxon>
        <taxon>Micrococcales</taxon>
        <taxon>Microbacteriaceae</taxon>
        <taxon>Microbacterium</taxon>
    </lineage>
</organism>
<dbReference type="InterPro" id="IPR005471">
    <property type="entry name" value="Tscrpt_reg_IclR_N"/>
</dbReference>
<dbReference type="Pfam" id="PF01614">
    <property type="entry name" value="IclR_C"/>
    <property type="match status" value="2"/>
</dbReference>
<evidence type="ECO:0000259" key="4">
    <source>
        <dbReference type="PROSITE" id="PS51077"/>
    </source>
</evidence>
<evidence type="ECO:0000313" key="6">
    <source>
        <dbReference type="EMBL" id="UGS25533.1"/>
    </source>
</evidence>
<dbReference type="PROSITE" id="PS51078">
    <property type="entry name" value="ICLR_ED"/>
    <property type="match status" value="1"/>
</dbReference>
<dbReference type="Proteomes" id="UP001199642">
    <property type="component" value="Chromosome"/>
</dbReference>
<dbReference type="Gene3D" id="1.10.10.10">
    <property type="entry name" value="Winged helix-like DNA-binding domain superfamily/Winged helix DNA-binding domain"/>
    <property type="match status" value="1"/>
</dbReference>
<evidence type="ECO:0000256" key="3">
    <source>
        <dbReference type="ARBA" id="ARBA00023163"/>
    </source>
</evidence>
<keyword evidence="1" id="KW-0805">Transcription regulation</keyword>
<evidence type="ECO:0000259" key="5">
    <source>
        <dbReference type="PROSITE" id="PS51078"/>
    </source>
</evidence>
<dbReference type="InterPro" id="IPR036390">
    <property type="entry name" value="WH_DNA-bd_sf"/>
</dbReference>
<dbReference type="RefSeq" id="WP_231819374.1">
    <property type="nucleotide sequence ID" value="NZ_CP082781.1"/>
</dbReference>
<evidence type="ECO:0000256" key="2">
    <source>
        <dbReference type="ARBA" id="ARBA00023125"/>
    </source>
</evidence>
<evidence type="ECO:0000256" key="1">
    <source>
        <dbReference type="ARBA" id="ARBA00023015"/>
    </source>
</evidence>
<dbReference type="InterPro" id="IPR050707">
    <property type="entry name" value="HTH_MetabolicPath_Reg"/>
</dbReference>
<protein>
    <submittedName>
        <fullName evidence="6">IclR family transcriptional regulator</fullName>
    </submittedName>
</protein>
<name>A0ABY3RNM6_9MICO</name>
<reference evidence="6 7" key="1">
    <citation type="submission" date="2023-01" db="EMBL/GenBank/DDBJ databases">
        <title>Characterization of estradiol degrading bacteria Microbacterium sp. MZT7 and reveal degrading genes through genome analysis.</title>
        <authorList>
            <person name="Hao P."/>
            <person name="Gao Y."/>
        </authorList>
    </citation>
    <scope>NUCLEOTIDE SEQUENCE [LARGE SCALE GENOMIC DNA]</scope>
    <source>
        <strain evidence="6 7">MZT7</strain>
    </source>
</reference>
<dbReference type="PROSITE" id="PS51077">
    <property type="entry name" value="HTH_ICLR"/>
    <property type="match status" value="1"/>
</dbReference>
<evidence type="ECO:0000313" key="7">
    <source>
        <dbReference type="Proteomes" id="UP001199642"/>
    </source>
</evidence>
<dbReference type="SUPFAM" id="SSF46785">
    <property type="entry name" value="Winged helix' DNA-binding domain"/>
    <property type="match status" value="1"/>
</dbReference>
<accession>A0ABY3RNM6</accession>
<dbReference type="InterPro" id="IPR029016">
    <property type="entry name" value="GAF-like_dom_sf"/>
</dbReference>
<feature type="domain" description="HTH iclR-type" evidence="4">
    <location>
        <begin position="15"/>
        <end position="76"/>
    </location>
</feature>
<sequence length="307" mass="32539">MTAGVAERMPSVRGMRSAERAFEILERLADAGGELAISEIADVSGLPLATAHRLLRALVDAGCVRQVAHRRYALGARLAVLGDAANGSLARRARSVLRTLVSELEESASLAVLDGDRMIHLLQVSSPHPMRMDAEVGRRHDLRESAAGLVILAHLDREQCARILRHEALRHEALRHGVLRHEARGCGVPEHAVPERAVPEHEVPEHEARGASGAPRGELGLLLELAAIRRHGVAVRGGGSEVGARCIAVPVPRRRIGDPAAGVSVGSDLSAAVCVAGPSSRVGESFVARAVPLMRAAAREIADSTFP</sequence>
<dbReference type="Gene3D" id="3.30.450.40">
    <property type="match status" value="1"/>
</dbReference>
<proteinExistence type="predicted"/>
<dbReference type="SUPFAM" id="SSF55781">
    <property type="entry name" value="GAF domain-like"/>
    <property type="match status" value="2"/>
</dbReference>
<gene>
    <name evidence="6" type="ORF">K8F61_12700</name>
</gene>
<keyword evidence="3" id="KW-0804">Transcription</keyword>
<keyword evidence="7" id="KW-1185">Reference proteome</keyword>
<feature type="domain" description="IclR-ED" evidence="5">
    <location>
        <begin position="77"/>
        <end position="307"/>
    </location>
</feature>
<dbReference type="Pfam" id="PF09339">
    <property type="entry name" value="HTH_IclR"/>
    <property type="match status" value="1"/>
</dbReference>
<dbReference type="InterPro" id="IPR014757">
    <property type="entry name" value="Tscrpt_reg_IclR_C"/>
</dbReference>
<dbReference type="PANTHER" id="PTHR30136">
    <property type="entry name" value="HELIX-TURN-HELIX TRANSCRIPTIONAL REGULATOR, ICLR FAMILY"/>
    <property type="match status" value="1"/>
</dbReference>